<evidence type="ECO:0000256" key="1">
    <source>
        <dbReference type="ARBA" id="ARBA00022679"/>
    </source>
</evidence>
<name>A0A926HP96_9FIRM</name>
<evidence type="ECO:0000256" key="2">
    <source>
        <dbReference type="ARBA" id="ARBA00022741"/>
    </source>
</evidence>
<reference evidence="6" key="1">
    <citation type="submission" date="2020-08" db="EMBL/GenBank/DDBJ databases">
        <title>Genome public.</title>
        <authorList>
            <person name="Liu C."/>
            <person name="Sun Q."/>
        </authorList>
    </citation>
    <scope>NUCLEOTIDE SEQUENCE</scope>
    <source>
        <strain evidence="6">NSJ-53</strain>
    </source>
</reference>
<keyword evidence="1" id="KW-0808">Transferase</keyword>
<dbReference type="Pfam" id="PF00696">
    <property type="entry name" value="AA_kinase"/>
    <property type="match status" value="1"/>
</dbReference>
<dbReference type="AlphaFoldDB" id="A0A926HP96"/>
<gene>
    <name evidence="6" type="ORF">H8696_06210</name>
</gene>
<dbReference type="EMBL" id="JACRSR010000002">
    <property type="protein sequence ID" value="MBC8531439.1"/>
    <property type="molecule type" value="Genomic_DNA"/>
</dbReference>
<dbReference type="Gene3D" id="3.40.1160.10">
    <property type="entry name" value="Acetylglutamate kinase-like"/>
    <property type="match status" value="1"/>
</dbReference>
<proteinExistence type="predicted"/>
<dbReference type="GO" id="GO:0004350">
    <property type="term" value="F:glutamate-5-semialdehyde dehydrogenase activity"/>
    <property type="evidence" value="ECO:0007669"/>
    <property type="project" value="TreeGrafter"/>
</dbReference>
<dbReference type="InterPro" id="IPR001057">
    <property type="entry name" value="Glu/AcGlu_kinase"/>
</dbReference>
<accession>A0A926HP96</accession>
<dbReference type="SUPFAM" id="SSF53633">
    <property type="entry name" value="Carbamate kinase-like"/>
    <property type="match status" value="1"/>
</dbReference>
<keyword evidence="7" id="KW-1185">Reference proteome</keyword>
<dbReference type="GO" id="GO:0016301">
    <property type="term" value="F:kinase activity"/>
    <property type="evidence" value="ECO:0007669"/>
    <property type="project" value="UniProtKB-KW"/>
</dbReference>
<keyword evidence="2" id="KW-0547">Nucleotide-binding</keyword>
<protein>
    <submittedName>
        <fullName evidence="6">Uridylate kinase</fullName>
    </submittedName>
</protein>
<keyword evidence="3 6" id="KW-0418">Kinase</keyword>
<evidence type="ECO:0000313" key="6">
    <source>
        <dbReference type="EMBL" id="MBC8531439.1"/>
    </source>
</evidence>
<comment type="caution">
    <text evidence="6">The sequence shown here is derived from an EMBL/GenBank/DDBJ whole genome shotgun (WGS) entry which is preliminary data.</text>
</comment>
<keyword evidence="4" id="KW-0067">ATP-binding</keyword>
<evidence type="ECO:0000256" key="3">
    <source>
        <dbReference type="ARBA" id="ARBA00022777"/>
    </source>
</evidence>
<dbReference type="InterPro" id="IPR001048">
    <property type="entry name" value="Asp/Glu/Uridylate_kinase"/>
</dbReference>
<dbReference type="PRINTS" id="PR00474">
    <property type="entry name" value="GLU5KINASE"/>
</dbReference>
<evidence type="ECO:0000313" key="7">
    <source>
        <dbReference type="Proteomes" id="UP000623172"/>
    </source>
</evidence>
<evidence type="ECO:0000259" key="5">
    <source>
        <dbReference type="Pfam" id="PF00696"/>
    </source>
</evidence>
<dbReference type="InterPro" id="IPR036393">
    <property type="entry name" value="AceGlu_kinase-like_sf"/>
</dbReference>
<dbReference type="RefSeq" id="WP_249316031.1">
    <property type="nucleotide sequence ID" value="NZ_JACRSR010000002.1"/>
</dbReference>
<evidence type="ECO:0000256" key="4">
    <source>
        <dbReference type="ARBA" id="ARBA00022840"/>
    </source>
</evidence>
<dbReference type="GO" id="GO:0005524">
    <property type="term" value="F:ATP binding"/>
    <property type="evidence" value="ECO:0007669"/>
    <property type="project" value="UniProtKB-KW"/>
</dbReference>
<sequence>MAFDFELVGKIGSMALIRKGDQDIDYNIFSRIGAQLKPGMIWVSSGSVEIGRLDYIKRNGRELAGSVEEVKTDYAAQGQTILMENYRRFIDPKYSVRQVLVEHQHFNDPLKRAHILGLLERAAAQGAIPIVNYNDAVSTEETRNIELSDLKSHGVTPVECIDNDETASVIATWVRARILLIMTSAFGIYRAPDDPSTLVEEISGKDENEVVENIREFQKNCVGASRTGAGGAKAKLEFIIPSVQQGTTVIIGHGSYSISQLVEGTVPRTIVRAR</sequence>
<dbReference type="PANTHER" id="PTHR11063">
    <property type="entry name" value="GLUTAMATE SEMIALDEHYDE DEHYDROGENASE"/>
    <property type="match status" value="1"/>
</dbReference>
<dbReference type="PANTHER" id="PTHR11063:SF8">
    <property type="entry name" value="DELTA-1-PYRROLINE-5-CARBOXYLATE SYNTHASE"/>
    <property type="match status" value="1"/>
</dbReference>
<organism evidence="6 7">
    <name type="scientific">Gehongia tenuis</name>
    <dbReference type="NCBI Taxonomy" id="2763655"/>
    <lineage>
        <taxon>Bacteria</taxon>
        <taxon>Bacillati</taxon>
        <taxon>Bacillota</taxon>
        <taxon>Clostridia</taxon>
        <taxon>Christensenellales</taxon>
        <taxon>Christensenellaceae</taxon>
        <taxon>Gehongia</taxon>
    </lineage>
</organism>
<dbReference type="Proteomes" id="UP000623172">
    <property type="component" value="Unassembled WGS sequence"/>
</dbReference>
<feature type="domain" description="Aspartate/glutamate/uridylate kinase" evidence="5">
    <location>
        <begin position="10"/>
        <end position="252"/>
    </location>
</feature>